<evidence type="ECO:0000313" key="17">
    <source>
        <dbReference type="EMBL" id="ABI70769.1"/>
    </source>
</evidence>
<comment type="subunit">
    <text evidence="2 13">Monomer.</text>
</comment>
<dbReference type="InterPro" id="IPR013155">
    <property type="entry name" value="M/V/L/I-tRNA-synth_anticd-bd"/>
</dbReference>
<evidence type="ECO:0000256" key="6">
    <source>
        <dbReference type="ARBA" id="ARBA00022840"/>
    </source>
</evidence>
<sequence>MEKTYNPKSIEQALYQNWEEQGYFKPHGDESKGNYCIMIPPPNVTGSLHMGHAFQDTIMDTLTRFERMKGKNTLWQVGTDHAGIATQMLVERKLEAEEGKTRHDLGRDAFIDKVWDWKEQSGGTITKQLRRMGASVDWDRERFTMDEGLSKAVQEVFVRLYDDELIYRGKRLVNWDPKLHTAISDLEVENKEKQGHMWHFRYPLAQGALTADGKDYLEVATTRPETMLGDSAVAVHPDDERYQSLIGKFILLPIVNRLVPIVADDYVDMEFGTGCVKITPAHDFNDYEVGKRHQLPMYNIFTLDAAVRSFVEVINTDGTPNKGVEIALPERYVGLDRFKARDAIVAEFDSLGLLEKVAPHGLKVPYGDRSGVVIEPLLTDQWYVAVQSMAKTAIEAVETGEIKFVPQQYENMYFSWMRDIKDWCISRQLWWGHRIPAWYDENGKVYVGRNEAEVRAKHKFADSVVLRQDDDVLDTWFSSALWTFSTLGWPDNLEDLKTFHPTDVLVTGFDIIFFWVARMIMMTMHFIKDEDGKPQVPFKTVYVTGLIRDEVGNKMSKSKGNVLDPLDMIDGIELETLVEKRTGNMMQPQLAAKIEKSTRKEFADGIEAHGTDALRFTLAAMASTGRDINWDMKRLDGYRSFCNKLWNASRYVLMNTEVQTDPDSDEAGEPLDCGQLLVDGKPGAMELSLADRWIIGLFNQTVKTVEDHMAAFRFDLAANTLYEFTWNQFCDWYLELTKPVMQNGTEAQMRGTRHTLVNVLEKMQRLMHPFMPYITETIWQRVKPLAGVTGDTIMLASFPTYQADQVDATAMADLEWVKQVIVAVRNIRAELNIAPSKPLNALLRGVSYEDRIRLEANQTFFASLAKLETMTILAEGETAPMSSTQLVGNMELLIPMAGLIDVGAEVARIDKQLEKLAQEIARIEGKLSNQGFVAKAPAAVIDKERAKMTDLTRDIEKLNEQKVELAKI</sequence>
<comment type="domain">
    <text evidence="13">The C-terminal coiled-coil domain is crucial for aminoacylation activity.</text>
</comment>
<keyword evidence="9 13" id="KW-0030">Aminoacyl-tRNA synthetase</keyword>
<dbReference type="CDD" id="cd07962">
    <property type="entry name" value="Anticodon_Ia_Val"/>
    <property type="match status" value="1"/>
</dbReference>
<dbReference type="InterPro" id="IPR037118">
    <property type="entry name" value="Val-tRNA_synth_C_sf"/>
</dbReference>
<evidence type="ECO:0000256" key="8">
    <source>
        <dbReference type="ARBA" id="ARBA00023054"/>
    </source>
</evidence>
<dbReference type="InterPro" id="IPR010978">
    <property type="entry name" value="tRNA-bd_arm"/>
</dbReference>
<dbReference type="HOGENOM" id="CLU_001493_0_2_6"/>
<dbReference type="NCBIfam" id="TIGR00422">
    <property type="entry name" value="valS"/>
    <property type="match status" value="1"/>
</dbReference>
<dbReference type="GO" id="GO:0002161">
    <property type="term" value="F:aminoacyl-tRNA deacylase activity"/>
    <property type="evidence" value="ECO:0007669"/>
    <property type="project" value="InterPro"/>
</dbReference>
<keyword evidence="7 13" id="KW-0648">Protein biosynthesis</keyword>
<dbReference type="GO" id="GO:0006438">
    <property type="term" value="P:valyl-tRNA aminoacylation"/>
    <property type="evidence" value="ECO:0007669"/>
    <property type="project" value="UniProtKB-UniRule"/>
</dbReference>
<evidence type="ECO:0000256" key="11">
    <source>
        <dbReference type="ARBA" id="ARBA00055630"/>
    </source>
</evidence>
<feature type="binding site" evidence="13">
    <location>
        <position position="557"/>
    </location>
    <ligand>
        <name>ATP</name>
        <dbReference type="ChEBI" id="CHEBI:30616"/>
    </ligand>
</feature>
<dbReference type="GeneID" id="41836278"/>
<dbReference type="Pfam" id="PF08264">
    <property type="entry name" value="Anticodon_1"/>
    <property type="match status" value="1"/>
</dbReference>
<dbReference type="SUPFAM" id="SSF50677">
    <property type="entry name" value="ValRS/IleRS/LeuRS editing domain"/>
    <property type="match status" value="1"/>
</dbReference>
<dbReference type="AlphaFoldDB" id="Q086P6"/>
<keyword evidence="4 13" id="KW-0436">Ligase</keyword>
<comment type="subcellular location">
    <subcellularLocation>
        <location evidence="1 13">Cytoplasm</location>
    </subcellularLocation>
</comment>
<reference evidence="17 18" key="1">
    <citation type="submission" date="2006-08" db="EMBL/GenBank/DDBJ databases">
        <title>Complete sequence of Shewanella frigidimarina NCIMB 400.</title>
        <authorList>
            <consortium name="US DOE Joint Genome Institute"/>
            <person name="Copeland A."/>
            <person name="Lucas S."/>
            <person name="Lapidus A."/>
            <person name="Barry K."/>
            <person name="Detter J.C."/>
            <person name="Glavina del Rio T."/>
            <person name="Hammon N."/>
            <person name="Israni S."/>
            <person name="Dalin E."/>
            <person name="Tice H."/>
            <person name="Pitluck S."/>
            <person name="Fredrickson J.K."/>
            <person name="Kolker E."/>
            <person name="McCuel L.A."/>
            <person name="DiChristina T."/>
            <person name="Nealson K.H."/>
            <person name="Newman D."/>
            <person name="Tiedje J.M."/>
            <person name="Zhou J."/>
            <person name="Romine M.F."/>
            <person name="Culley D.E."/>
            <person name="Serres M."/>
            <person name="Chertkov O."/>
            <person name="Brettin T."/>
            <person name="Bruce D."/>
            <person name="Han C."/>
            <person name="Tapia R."/>
            <person name="Gilna P."/>
            <person name="Schmutz J."/>
            <person name="Larimer F."/>
            <person name="Land M."/>
            <person name="Hauser L."/>
            <person name="Kyrpides N."/>
            <person name="Mikhailova N."/>
            <person name="Richardson P."/>
        </authorList>
    </citation>
    <scope>NUCLEOTIDE SEQUENCE [LARGE SCALE GENOMIC DNA]</scope>
    <source>
        <strain evidence="17 18">NCIMB 400</strain>
    </source>
</reference>
<evidence type="ECO:0000256" key="10">
    <source>
        <dbReference type="ARBA" id="ARBA00047552"/>
    </source>
</evidence>
<proteinExistence type="inferred from homology"/>
<evidence type="ECO:0000256" key="5">
    <source>
        <dbReference type="ARBA" id="ARBA00022741"/>
    </source>
</evidence>
<dbReference type="InterPro" id="IPR033705">
    <property type="entry name" value="Anticodon_Ia_Val"/>
</dbReference>
<keyword evidence="8 13" id="KW-0175">Coiled coil</keyword>
<evidence type="ECO:0000256" key="4">
    <source>
        <dbReference type="ARBA" id="ARBA00022598"/>
    </source>
</evidence>
<dbReference type="InterPro" id="IPR019499">
    <property type="entry name" value="Val-tRNA_synth_tRNA-bd"/>
</dbReference>
<dbReference type="FunFam" id="3.40.50.620:FF:000146">
    <property type="entry name" value="Valine--tRNA ligase"/>
    <property type="match status" value="1"/>
</dbReference>
<dbReference type="Gene3D" id="3.90.740.10">
    <property type="entry name" value="Valyl/Leucyl/Isoleucyl-tRNA synthetase, editing domain"/>
    <property type="match status" value="1"/>
</dbReference>
<dbReference type="InterPro" id="IPR014729">
    <property type="entry name" value="Rossmann-like_a/b/a_fold"/>
</dbReference>
<feature type="domain" description="Methionyl/Valyl/Leucyl/Isoleucyl-tRNA synthetase anticodon-binding" evidence="15">
    <location>
        <begin position="691"/>
        <end position="841"/>
    </location>
</feature>
<feature type="coiled-coil region" evidence="13">
    <location>
        <begin position="906"/>
        <end position="968"/>
    </location>
</feature>
<dbReference type="CDD" id="cd00817">
    <property type="entry name" value="ValRS_core"/>
    <property type="match status" value="1"/>
</dbReference>
<dbReference type="InterPro" id="IPR002300">
    <property type="entry name" value="aa-tRNA-synth_Ia"/>
</dbReference>
<dbReference type="GO" id="GO:0005829">
    <property type="term" value="C:cytosol"/>
    <property type="evidence" value="ECO:0007669"/>
    <property type="project" value="TreeGrafter"/>
</dbReference>
<dbReference type="InterPro" id="IPR009008">
    <property type="entry name" value="Val/Leu/Ile-tRNA-synth_edit"/>
</dbReference>
<comment type="function">
    <text evidence="11 13">Catalyzes the attachment of valine to tRNA(Val). As ValRS can inadvertently accommodate and process structurally similar amino acids such as threonine, to avoid such errors, it has a 'posttransfer' editing activity that hydrolyzes mischarged Thr-tRNA(Val) in a tRNA-dependent manner.</text>
</comment>
<feature type="domain" description="Valyl-tRNA synthetase tRNA-binding arm" evidence="16">
    <location>
        <begin position="901"/>
        <end position="962"/>
    </location>
</feature>
<dbReference type="Gene3D" id="3.40.50.620">
    <property type="entry name" value="HUPs"/>
    <property type="match status" value="2"/>
</dbReference>
<keyword evidence="18" id="KW-1185">Reference proteome</keyword>
<feature type="short sequence motif" description="'KMSKS' region" evidence="13">
    <location>
        <begin position="554"/>
        <end position="558"/>
    </location>
</feature>
<dbReference type="Proteomes" id="UP000000684">
    <property type="component" value="Chromosome"/>
</dbReference>
<dbReference type="FunFam" id="3.40.50.620:FF:000032">
    <property type="entry name" value="Valine--tRNA ligase"/>
    <property type="match status" value="1"/>
</dbReference>
<keyword evidence="5 13" id="KW-0547">Nucleotide-binding</keyword>
<dbReference type="Gene3D" id="1.10.287.380">
    <property type="entry name" value="Valyl-tRNA synthetase, C-terminal domain"/>
    <property type="match status" value="1"/>
</dbReference>
<evidence type="ECO:0000256" key="9">
    <source>
        <dbReference type="ARBA" id="ARBA00023146"/>
    </source>
</evidence>
<dbReference type="OrthoDB" id="9810365at2"/>
<dbReference type="NCBIfam" id="NF004349">
    <property type="entry name" value="PRK05729.1"/>
    <property type="match status" value="1"/>
</dbReference>
<dbReference type="STRING" id="318167.Sfri_0916"/>
<evidence type="ECO:0000256" key="12">
    <source>
        <dbReference type="ARBA" id="ARBA00060830"/>
    </source>
</evidence>
<evidence type="ECO:0000256" key="3">
    <source>
        <dbReference type="ARBA" id="ARBA00022490"/>
    </source>
</evidence>
<gene>
    <name evidence="13" type="primary">valS</name>
    <name evidence="17" type="ordered locus">Sfri_0916</name>
</gene>
<dbReference type="SUPFAM" id="SSF52374">
    <property type="entry name" value="Nucleotidylyl transferase"/>
    <property type="match status" value="1"/>
</dbReference>
<dbReference type="GO" id="GO:0004832">
    <property type="term" value="F:valine-tRNA ligase activity"/>
    <property type="evidence" value="ECO:0007669"/>
    <property type="project" value="UniProtKB-UniRule"/>
</dbReference>
<dbReference type="EMBL" id="CP000447">
    <property type="protein sequence ID" value="ABI70769.1"/>
    <property type="molecule type" value="Genomic_DNA"/>
</dbReference>
<dbReference type="InterPro" id="IPR009080">
    <property type="entry name" value="tRNAsynth_Ia_anticodon-bd"/>
</dbReference>
<dbReference type="PROSITE" id="PS00178">
    <property type="entry name" value="AA_TRNA_LIGASE_I"/>
    <property type="match status" value="1"/>
</dbReference>
<evidence type="ECO:0000256" key="13">
    <source>
        <dbReference type="HAMAP-Rule" id="MF_02004"/>
    </source>
</evidence>
<dbReference type="SUPFAM" id="SSF46589">
    <property type="entry name" value="tRNA-binding arm"/>
    <property type="match status" value="1"/>
</dbReference>
<evidence type="ECO:0000256" key="7">
    <source>
        <dbReference type="ARBA" id="ARBA00022917"/>
    </source>
</evidence>
<dbReference type="Gene3D" id="1.10.730.10">
    <property type="entry name" value="Isoleucyl-tRNA Synthetase, Domain 1"/>
    <property type="match status" value="1"/>
</dbReference>
<evidence type="ECO:0000259" key="16">
    <source>
        <dbReference type="Pfam" id="PF10458"/>
    </source>
</evidence>
<accession>Q086P6</accession>
<keyword evidence="6 13" id="KW-0067">ATP-binding</keyword>
<comment type="domain">
    <text evidence="13">ValRS has two distinct active sites: one for aminoacylation and one for editing. The misactivated threonine is translocated from the active site to the editing site.</text>
</comment>
<dbReference type="RefSeq" id="WP_011636390.1">
    <property type="nucleotide sequence ID" value="NC_008345.1"/>
</dbReference>
<dbReference type="InterPro" id="IPR001412">
    <property type="entry name" value="aa-tRNA-synth_I_CS"/>
</dbReference>
<evidence type="ECO:0000313" key="18">
    <source>
        <dbReference type="Proteomes" id="UP000000684"/>
    </source>
</evidence>
<evidence type="ECO:0000259" key="15">
    <source>
        <dbReference type="Pfam" id="PF08264"/>
    </source>
</evidence>
<dbReference type="EC" id="6.1.1.9" evidence="13"/>
<dbReference type="eggNOG" id="COG0525">
    <property type="taxonomic scope" value="Bacteria"/>
</dbReference>
<evidence type="ECO:0000259" key="14">
    <source>
        <dbReference type="Pfam" id="PF00133"/>
    </source>
</evidence>
<dbReference type="FunFam" id="1.10.287.380:FF:000001">
    <property type="entry name" value="Valine--tRNA ligase"/>
    <property type="match status" value="1"/>
</dbReference>
<evidence type="ECO:0000256" key="2">
    <source>
        <dbReference type="ARBA" id="ARBA00011245"/>
    </source>
</evidence>
<dbReference type="SUPFAM" id="SSF47323">
    <property type="entry name" value="Anticodon-binding domain of a subclass of class I aminoacyl-tRNA synthetases"/>
    <property type="match status" value="1"/>
</dbReference>
<feature type="domain" description="Aminoacyl-tRNA synthetase class Ia" evidence="14">
    <location>
        <begin position="14"/>
        <end position="631"/>
    </location>
</feature>
<dbReference type="FunFam" id="1.10.730.10:FF:000007">
    <property type="entry name" value="Valine--tRNA ligase"/>
    <property type="match status" value="1"/>
</dbReference>
<dbReference type="Pfam" id="PF00133">
    <property type="entry name" value="tRNA-synt_1"/>
    <property type="match status" value="1"/>
</dbReference>
<feature type="short sequence motif" description="'HIGH' region" evidence="13">
    <location>
        <begin position="42"/>
        <end position="52"/>
    </location>
</feature>
<dbReference type="KEGG" id="sfr:Sfri_0916"/>
<dbReference type="FunFam" id="3.90.740.10:FF:000003">
    <property type="entry name" value="Valine--tRNA ligase"/>
    <property type="match status" value="1"/>
</dbReference>
<evidence type="ECO:0000256" key="1">
    <source>
        <dbReference type="ARBA" id="ARBA00004496"/>
    </source>
</evidence>
<dbReference type="PANTHER" id="PTHR11946:SF93">
    <property type="entry name" value="VALINE--TRNA LIGASE, CHLOROPLASTIC_MITOCHONDRIAL 2"/>
    <property type="match status" value="1"/>
</dbReference>
<dbReference type="HAMAP" id="MF_02004">
    <property type="entry name" value="Val_tRNA_synth_type1"/>
    <property type="match status" value="1"/>
</dbReference>
<dbReference type="PRINTS" id="PR00986">
    <property type="entry name" value="TRNASYNTHVAL"/>
</dbReference>
<comment type="similarity">
    <text evidence="12 13">Belongs to the class-I aminoacyl-tRNA synthetase family. ValS type 1 subfamily.</text>
</comment>
<dbReference type="PANTHER" id="PTHR11946">
    <property type="entry name" value="VALYL-TRNA SYNTHETASES"/>
    <property type="match status" value="1"/>
</dbReference>
<dbReference type="InterPro" id="IPR002303">
    <property type="entry name" value="Valyl-tRNA_ligase"/>
</dbReference>
<keyword evidence="3 13" id="KW-0963">Cytoplasm</keyword>
<organism evidence="17 18">
    <name type="scientific">Shewanella frigidimarina (strain NCIMB 400)</name>
    <dbReference type="NCBI Taxonomy" id="318167"/>
    <lineage>
        <taxon>Bacteria</taxon>
        <taxon>Pseudomonadati</taxon>
        <taxon>Pseudomonadota</taxon>
        <taxon>Gammaproteobacteria</taxon>
        <taxon>Alteromonadales</taxon>
        <taxon>Shewanellaceae</taxon>
        <taxon>Shewanella</taxon>
    </lineage>
</organism>
<comment type="catalytic activity">
    <reaction evidence="10 13">
        <text>tRNA(Val) + L-valine + ATP = L-valyl-tRNA(Val) + AMP + diphosphate</text>
        <dbReference type="Rhea" id="RHEA:10704"/>
        <dbReference type="Rhea" id="RHEA-COMP:9672"/>
        <dbReference type="Rhea" id="RHEA-COMP:9708"/>
        <dbReference type="ChEBI" id="CHEBI:30616"/>
        <dbReference type="ChEBI" id="CHEBI:33019"/>
        <dbReference type="ChEBI" id="CHEBI:57762"/>
        <dbReference type="ChEBI" id="CHEBI:78442"/>
        <dbReference type="ChEBI" id="CHEBI:78537"/>
        <dbReference type="ChEBI" id="CHEBI:456215"/>
        <dbReference type="EC" id="6.1.1.9"/>
    </reaction>
</comment>
<dbReference type="GO" id="GO:0005524">
    <property type="term" value="F:ATP binding"/>
    <property type="evidence" value="ECO:0007669"/>
    <property type="project" value="UniProtKB-UniRule"/>
</dbReference>
<dbReference type="Pfam" id="PF10458">
    <property type="entry name" value="Val_tRNA-synt_C"/>
    <property type="match status" value="1"/>
</dbReference>
<name>Q086P6_SHEFN</name>
<protein>
    <recommendedName>
        <fullName evidence="13">Valine--tRNA ligase</fullName>
        <ecNumber evidence="13">6.1.1.9</ecNumber>
    </recommendedName>
    <alternativeName>
        <fullName evidence="13">Valyl-tRNA synthetase</fullName>
        <shortName evidence="13">ValRS</shortName>
    </alternativeName>
</protein>